<evidence type="ECO:0000313" key="2">
    <source>
        <dbReference type="EMBL" id="MFD2866014.1"/>
    </source>
</evidence>
<feature type="transmembrane region" description="Helical" evidence="1">
    <location>
        <begin position="155"/>
        <end position="182"/>
    </location>
</feature>
<feature type="transmembrane region" description="Helical" evidence="1">
    <location>
        <begin position="118"/>
        <end position="134"/>
    </location>
</feature>
<evidence type="ECO:0000313" key="3">
    <source>
        <dbReference type="Proteomes" id="UP001597601"/>
    </source>
</evidence>
<evidence type="ECO:0000256" key="1">
    <source>
        <dbReference type="SAM" id="Phobius"/>
    </source>
</evidence>
<accession>A0ABW5XSE3</accession>
<keyword evidence="1" id="KW-0812">Transmembrane</keyword>
<gene>
    <name evidence="2" type="ORF">ACFSYC_15045</name>
</gene>
<keyword evidence="1" id="KW-0472">Membrane</keyword>
<feature type="transmembrane region" description="Helical" evidence="1">
    <location>
        <begin position="188"/>
        <end position="209"/>
    </location>
</feature>
<organism evidence="2 3">
    <name type="scientific">Mucilaginibacter antarcticus</name>
    <dbReference type="NCBI Taxonomy" id="1855725"/>
    <lineage>
        <taxon>Bacteria</taxon>
        <taxon>Pseudomonadati</taxon>
        <taxon>Bacteroidota</taxon>
        <taxon>Sphingobacteriia</taxon>
        <taxon>Sphingobacteriales</taxon>
        <taxon>Sphingobacteriaceae</taxon>
        <taxon>Mucilaginibacter</taxon>
    </lineage>
</organism>
<feature type="transmembrane region" description="Helical" evidence="1">
    <location>
        <begin position="82"/>
        <end position="106"/>
    </location>
</feature>
<comment type="caution">
    <text evidence="2">The sequence shown here is derived from an EMBL/GenBank/DDBJ whole genome shotgun (WGS) entry which is preliminary data.</text>
</comment>
<dbReference type="EMBL" id="JBHUON010000020">
    <property type="protein sequence ID" value="MFD2866014.1"/>
    <property type="molecule type" value="Genomic_DNA"/>
</dbReference>
<keyword evidence="1" id="KW-1133">Transmembrane helix</keyword>
<reference evidence="3" key="1">
    <citation type="journal article" date="2019" name="Int. J. Syst. Evol. Microbiol.">
        <title>The Global Catalogue of Microorganisms (GCM) 10K type strain sequencing project: providing services to taxonomists for standard genome sequencing and annotation.</title>
        <authorList>
            <consortium name="The Broad Institute Genomics Platform"/>
            <consortium name="The Broad Institute Genome Sequencing Center for Infectious Disease"/>
            <person name="Wu L."/>
            <person name="Ma J."/>
        </authorList>
    </citation>
    <scope>NUCLEOTIDE SEQUENCE [LARGE SCALE GENOMIC DNA]</scope>
    <source>
        <strain evidence="3">KCTC 52232</strain>
    </source>
</reference>
<proteinExistence type="predicted"/>
<dbReference type="Proteomes" id="UP001597601">
    <property type="component" value="Unassembled WGS sequence"/>
</dbReference>
<protein>
    <submittedName>
        <fullName evidence="2">Uncharacterized protein</fullName>
    </submittedName>
</protein>
<dbReference type="RefSeq" id="WP_377129284.1">
    <property type="nucleotide sequence ID" value="NZ_JBHUHN010000001.1"/>
</dbReference>
<name>A0ABW5XSE3_9SPHI</name>
<keyword evidence="3" id="KW-1185">Reference proteome</keyword>
<sequence>MKPNAEQLQDIEDILSSVTQYRETYDELYDHILSAMDRMPDNAPFIPSLRDIMENELGGKRGVSRIERKYCKSALKEVIKKYCAYFGQYLISPYVVILIGLTYGFYLGMTSGVFHPRLLMMGWLFINILMAIVRKRLIVKARNNGTYGKSSIISILYVYLAMFPIILTVIVSIGFMISLAFVDLAPFTWYPSALVLIFFLYMVNILVYYQFLKDEFKTITTS</sequence>